<keyword evidence="6" id="KW-0949">S-adenosyl-L-methionine</keyword>
<evidence type="ECO:0000256" key="8">
    <source>
        <dbReference type="ARBA" id="ARBA00022842"/>
    </source>
</evidence>
<dbReference type="GO" id="GO:0046872">
    <property type="term" value="F:metal ion binding"/>
    <property type="evidence" value="ECO:0007669"/>
    <property type="project" value="UniProtKB-KW"/>
</dbReference>
<dbReference type="EC" id="2.1.1.386" evidence="11"/>
<keyword evidence="4" id="KW-0489">Methyltransferase</keyword>
<keyword evidence="8" id="KW-0460">Magnesium</keyword>
<organism evidence="13 14">
    <name type="scientific">Clathrus columnatus</name>
    <dbReference type="NCBI Taxonomy" id="1419009"/>
    <lineage>
        <taxon>Eukaryota</taxon>
        <taxon>Fungi</taxon>
        <taxon>Dikarya</taxon>
        <taxon>Basidiomycota</taxon>
        <taxon>Agaricomycotina</taxon>
        <taxon>Agaricomycetes</taxon>
        <taxon>Phallomycetidae</taxon>
        <taxon>Phallales</taxon>
        <taxon>Clathraceae</taxon>
        <taxon>Clathrus</taxon>
    </lineage>
</organism>
<evidence type="ECO:0000256" key="7">
    <source>
        <dbReference type="ARBA" id="ARBA00022723"/>
    </source>
</evidence>
<dbReference type="PANTHER" id="PTHR21404">
    <property type="entry name" value="HEN1"/>
    <property type="match status" value="1"/>
</dbReference>
<accession>A0AAV5A0X0</accession>
<keyword evidence="7" id="KW-0479">Metal-binding</keyword>
<evidence type="ECO:0000313" key="13">
    <source>
        <dbReference type="EMBL" id="GJJ08249.1"/>
    </source>
</evidence>
<keyword evidence="14" id="KW-1185">Reference proteome</keyword>
<evidence type="ECO:0000256" key="9">
    <source>
        <dbReference type="ARBA" id="ARBA00022884"/>
    </source>
</evidence>
<dbReference type="GO" id="GO:0005634">
    <property type="term" value="C:nucleus"/>
    <property type="evidence" value="ECO:0007669"/>
    <property type="project" value="TreeGrafter"/>
</dbReference>
<keyword evidence="10" id="KW-0943">RNA-mediated gene silencing</keyword>
<evidence type="ECO:0000256" key="5">
    <source>
        <dbReference type="ARBA" id="ARBA00022679"/>
    </source>
</evidence>
<dbReference type="InterPro" id="IPR029063">
    <property type="entry name" value="SAM-dependent_MTases_sf"/>
</dbReference>
<dbReference type="AlphaFoldDB" id="A0AAV5A0X0"/>
<dbReference type="PANTHER" id="PTHR21404:SF3">
    <property type="entry name" value="SMALL RNA 2'-O-METHYLTRANSFERASE"/>
    <property type="match status" value="1"/>
</dbReference>
<dbReference type="Proteomes" id="UP001050691">
    <property type="component" value="Unassembled WGS sequence"/>
</dbReference>
<comment type="caution">
    <text evidence="13">The sequence shown here is derived from an EMBL/GenBank/DDBJ whole genome shotgun (WGS) entry which is preliminary data.</text>
</comment>
<dbReference type="EMBL" id="BPWL01000003">
    <property type="protein sequence ID" value="GJJ08249.1"/>
    <property type="molecule type" value="Genomic_DNA"/>
</dbReference>
<evidence type="ECO:0000256" key="10">
    <source>
        <dbReference type="ARBA" id="ARBA00023158"/>
    </source>
</evidence>
<dbReference type="GO" id="GO:0003723">
    <property type="term" value="F:RNA binding"/>
    <property type="evidence" value="ECO:0007669"/>
    <property type="project" value="UniProtKB-KW"/>
</dbReference>
<gene>
    <name evidence="13" type="ORF">Clacol_002459</name>
</gene>
<dbReference type="Gene3D" id="3.40.50.150">
    <property type="entry name" value="Vaccinia Virus protein VP39"/>
    <property type="match status" value="1"/>
</dbReference>
<dbReference type="SUPFAM" id="SSF53335">
    <property type="entry name" value="S-adenosyl-L-methionine-dependent methyltransferases"/>
    <property type="match status" value="1"/>
</dbReference>
<dbReference type="GO" id="GO:0090486">
    <property type="term" value="F:small RNA 2'-O-methyltransferase activity"/>
    <property type="evidence" value="ECO:0007669"/>
    <property type="project" value="UniProtKB-EC"/>
</dbReference>
<evidence type="ECO:0000256" key="4">
    <source>
        <dbReference type="ARBA" id="ARBA00022603"/>
    </source>
</evidence>
<dbReference type="GO" id="GO:0030422">
    <property type="term" value="P:siRNA processing"/>
    <property type="evidence" value="ECO:0007669"/>
    <property type="project" value="TreeGrafter"/>
</dbReference>
<evidence type="ECO:0000313" key="14">
    <source>
        <dbReference type="Proteomes" id="UP001050691"/>
    </source>
</evidence>
<evidence type="ECO:0000256" key="11">
    <source>
        <dbReference type="ARBA" id="ARBA00035025"/>
    </source>
</evidence>
<evidence type="ECO:0000256" key="6">
    <source>
        <dbReference type="ARBA" id="ARBA00022691"/>
    </source>
</evidence>
<comment type="catalytic activity">
    <reaction evidence="12">
        <text>small RNA 3'-end nucleotide + S-adenosyl-L-methionine = small RNA 3'-end 2'-O-methylnucleotide + S-adenosyl-L-homocysteine + H(+)</text>
        <dbReference type="Rhea" id="RHEA:37887"/>
        <dbReference type="Rhea" id="RHEA-COMP:10415"/>
        <dbReference type="Rhea" id="RHEA-COMP:10416"/>
        <dbReference type="ChEBI" id="CHEBI:15378"/>
        <dbReference type="ChEBI" id="CHEBI:57856"/>
        <dbReference type="ChEBI" id="CHEBI:59789"/>
        <dbReference type="ChEBI" id="CHEBI:74896"/>
        <dbReference type="ChEBI" id="CHEBI:74898"/>
        <dbReference type="EC" id="2.1.1.386"/>
    </reaction>
</comment>
<keyword evidence="9" id="KW-0694">RNA-binding</keyword>
<sequence length="480" mass="54832">MSLDSFDEPVESNEGLIVTFNPPLYLQRQMWLLNALTREKVRSVLDIGCGEGNLLHCLTEPSISVLPPEKFQVLDELYIDTVHGLDPSLKDLQYTLQRIAPNHPNSSSNSSNHHYDSVTTKWDDSDLGDSWAPAQQPRWTPLKVSLWNGGFENLHYDMFGADKVDAFIATEVIEHLTVDNFPSFAPVLLGHYRPRLILLTTPNYTYNQRFHPPDEPSLTGYPDPTGRTQRVFRHHDHKFEWTTEEWESYCIENAKEYGYQVEVGGIGKAIEPDPWSRESVIGFATLTAIFRRIDHQIIEQSSVLSRLSQSPKPTLLATHIHQPHPLSLEELSIPPNPVHIYKAVQDALIDNRCRSSSLRELWKTREVVLKCKGDVKYLAQAFEVGNFDAEEWNIRDATENGWEIEVTWNQFELPPEVETHSSPTLESTEDEDMMMVFEDTNDDITLDWFPSEKDGIGTSNIGEGWGWGVPIETFNWGEAN</sequence>
<protein>
    <recommendedName>
        <fullName evidence="3">Small RNA 2'-O-methyltransferase</fullName>
        <ecNumber evidence="11">2.1.1.386</ecNumber>
    </recommendedName>
</protein>
<dbReference type="GO" id="GO:0005737">
    <property type="term" value="C:cytoplasm"/>
    <property type="evidence" value="ECO:0007669"/>
    <property type="project" value="TreeGrafter"/>
</dbReference>
<keyword evidence="5" id="KW-0808">Transferase</keyword>
<evidence type="ECO:0000256" key="12">
    <source>
        <dbReference type="ARBA" id="ARBA00048418"/>
    </source>
</evidence>
<reference evidence="13" key="1">
    <citation type="submission" date="2021-10" db="EMBL/GenBank/DDBJ databases">
        <title>De novo Genome Assembly of Clathrus columnatus (Basidiomycota, Fungi) Using Illumina and Nanopore Sequence Data.</title>
        <authorList>
            <person name="Ogiso-Tanaka E."/>
            <person name="Itagaki H."/>
            <person name="Hosoya T."/>
            <person name="Hosaka K."/>
        </authorList>
    </citation>
    <scope>NUCLEOTIDE SEQUENCE</scope>
    <source>
        <strain evidence="13">MO-923</strain>
    </source>
</reference>
<evidence type="ECO:0000256" key="2">
    <source>
        <dbReference type="ARBA" id="ARBA00009026"/>
    </source>
</evidence>
<name>A0AAV5A0X0_9AGAM</name>
<evidence type="ECO:0000256" key="1">
    <source>
        <dbReference type="ARBA" id="ARBA00001946"/>
    </source>
</evidence>
<dbReference type="InterPro" id="IPR026610">
    <property type="entry name" value="Hen1"/>
</dbReference>
<comment type="cofactor">
    <cofactor evidence="1">
        <name>Mg(2+)</name>
        <dbReference type="ChEBI" id="CHEBI:18420"/>
    </cofactor>
</comment>
<dbReference type="GO" id="GO:0001510">
    <property type="term" value="P:RNA methylation"/>
    <property type="evidence" value="ECO:0007669"/>
    <property type="project" value="InterPro"/>
</dbReference>
<proteinExistence type="inferred from homology"/>
<comment type="similarity">
    <text evidence="2">Belongs to the methyltransferase superfamily. HEN1 family.</text>
</comment>
<evidence type="ECO:0000256" key="3">
    <source>
        <dbReference type="ARBA" id="ARBA00021330"/>
    </source>
</evidence>